<comment type="caution">
    <text evidence="3">The sequence shown here is derived from an EMBL/GenBank/DDBJ whole genome shotgun (WGS) entry which is preliminary data.</text>
</comment>
<dbReference type="PANTHER" id="PTHR42915:SF1">
    <property type="entry name" value="PEPTIDOGLYCAN BETA-N-ACETYLMURAMIDASE NAMZ"/>
    <property type="match status" value="1"/>
</dbReference>
<dbReference type="PIRSF" id="PIRSF016719">
    <property type="entry name" value="UCP016719"/>
    <property type="match status" value="1"/>
</dbReference>
<proteinExistence type="predicted"/>
<dbReference type="EMBL" id="JACNJD010000229">
    <property type="protein sequence ID" value="MBC8177708.1"/>
    <property type="molecule type" value="Genomic_DNA"/>
</dbReference>
<gene>
    <name evidence="3" type="ORF">H8E19_09920</name>
</gene>
<dbReference type="Pfam" id="PF07075">
    <property type="entry name" value="NamZ_N"/>
    <property type="match status" value="1"/>
</dbReference>
<protein>
    <submittedName>
        <fullName evidence="3">DUF1343 domain-containing protein</fullName>
    </submittedName>
</protein>
<evidence type="ECO:0000259" key="2">
    <source>
        <dbReference type="Pfam" id="PF20732"/>
    </source>
</evidence>
<dbReference type="InterPro" id="IPR048502">
    <property type="entry name" value="NamZ_N"/>
</dbReference>
<organism evidence="3 4">
    <name type="scientific">Candidatus Desulfacyla euxinica</name>
    <dbReference type="NCBI Taxonomy" id="2841693"/>
    <lineage>
        <taxon>Bacteria</taxon>
        <taxon>Deltaproteobacteria</taxon>
        <taxon>Candidatus Desulfacyla</taxon>
    </lineage>
</organism>
<dbReference type="Gene3D" id="3.40.50.12170">
    <property type="entry name" value="Uncharacterised protein PF07075, DUF1343"/>
    <property type="match status" value="1"/>
</dbReference>
<name>A0A8J6N0T3_9DELT</name>
<dbReference type="GO" id="GO:0033922">
    <property type="term" value="F:peptidoglycan beta-N-acetylmuramidase activity"/>
    <property type="evidence" value="ECO:0007669"/>
    <property type="project" value="InterPro"/>
</dbReference>
<dbReference type="Gene3D" id="3.90.1150.140">
    <property type="match status" value="1"/>
</dbReference>
<reference evidence="3 4" key="1">
    <citation type="submission" date="2020-08" db="EMBL/GenBank/DDBJ databases">
        <title>Bridging the membrane lipid divide: bacteria of the FCB group superphylum have the potential to synthesize archaeal ether lipids.</title>
        <authorList>
            <person name="Villanueva L."/>
            <person name="Von Meijenfeldt F.A.B."/>
            <person name="Westbye A.B."/>
            <person name="Yadav S."/>
            <person name="Hopmans E.C."/>
            <person name="Dutilh B.E."/>
            <person name="Sinninghe Damste J.S."/>
        </authorList>
    </citation>
    <scope>NUCLEOTIDE SEQUENCE [LARGE SCALE GENOMIC DNA]</scope>
    <source>
        <strain evidence="3">NIOZ-UU27</strain>
    </source>
</reference>
<dbReference type="PANTHER" id="PTHR42915">
    <property type="entry name" value="HYPOTHETICAL 460 KDA PROTEIN IN FEUA-SIGW INTERGENIC REGION [PRECURSOR]"/>
    <property type="match status" value="1"/>
</dbReference>
<evidence type="ECO:0000313" key="3">
    <source>
        <dbReference type="EMBL" id="MBC8177708.1"/>
    </source>
</evidence>
<evidence type="ECO:0000259" key="1">
    <source>
        <dbReference type="Pfam" id="PF07075"/>
    </source>
</evidence>
<dbReference type="AlphaFoldDB" id="A0A8J6N0T3"/>
<dbReference type="InterPro" id="IPR008302">
    <property type="entry name" value="NamZ"/>
</dbReference>
<feature type="domain" description="Peptidoglycan beta-N-acetylmuramidase NamZ C-terminal" evidence="2">
    <location>
        <begin position="241"/>
        <end position="400"/>
    </location>
</feature>
<accession>A0A8J6N0T3</accession>
<sequence length="401" mass="45595">MSATQENLLEINGVLTGLDCIELEKWKKLKDHRLGLLANQASVNQKLSTAREVISHLFPGQLKALFGAQHGYGGEDQDNMVETPHLHDETLKIPVFSLYAESRHPSSTMFDLIDTLIIDLQDVGTRVYTFASTMLNCLRAAAEYDKRVVILDRPNPLGGDVVEGNLLQPELYSFVGPYSLPMRHGLTIGEMALIFNHLFELDCDLEIIPMQGWHRSMLWNETGLRWTMPSPNMPLSQTAQVYPGQVIWEGTNLSEGRGTCRPFEIFGAPFLEAKAIKQVLDPGAGTGCYLQEYQFRPTFHKWAGELCHGFMIHILDPHAYQPYYTSIALLKTIMELHGGDFAWKQPPYEYEYKKKPIDMIMGNSSLRRGLESGKSLHLIREDWLPELESYSGWRKPYLLYS</sequence>
<feature type="domain" description="Peptidoglycan beta-N-acetylmuramidase NamZ N-terminal" evidence="1">
    <location>
        <begin position="35"/>
        <end position="234"/>
    </location>
</feature>
<dbReference type="InterPro" id="IPR048503">
    <property type="entry name" value="NamZ_C"/>
</dbReference>
<dbReference type="Proteomes" id="UP000650524">
    <property type="component" value="Unassembled WGS sequence"/>
</dbReference>
<evidence type="ECO:0000313" key="4">
    <source>
        <dbReference type="Proteomes" id="UP000650524"/>
    </source>
</evidence>
<dbReference type="Pfam" id="PF20732">
    <property type="entry name" value="NamZ_C"/>
    <property type="match status" value="1"/>
</dbReference>